<gene>
    <name evidence="1" type="ORF">CBW65_15480</name>
</gene>
<keyword evidence="2" id="KW-1185">Reference proteome</keyword>
<dbReference type="EMBL" id="CP021434">
    <property type="protein sequence ID" value="ARU62253.1"/>
    <property type="molecule type" value="Genomic_DNA"/>
</dbReference>
<reference evidence="2" key="1">
    <citation type="submission" date="2017-05" db="EMBL/GenBank/DDBJ databases">
        <authorList>
            <person name="Sung H."/>
        </authorList>
    </citation>
    <scope>NUCLEOTIDE SEQUENCE [LARGE SCALE GENOMIC DNA]</scope>
    <source>
        <strain evidence="2">AR23208</strain>
    </source>
</reference>
<dbReference type="RefSeq" id="WP_087457617.1">
    <property type="nucleotide sequence ID" value="NZ_CP021434.1"/>
</dbReference>
<accession>A0A1Y0ISA6</accession>
<dbReference type="Proteomes" id="UP000195437">
    <property type="component" value="Chromosome"/>
</dbReference>
<protein>
    <submittedName>
        <fullName evidence="1">Uncharacterized protein</fullName>
    </submittedName>
</protein>
<dbReference type="AlphaFoldDB" id="A0A1Y0ISA6"/>
<evidence type="ECO:0000313" key="2">
    <source>
        <dbReference type="Proteomes" id="UP000195437"/>
    </source>
</evidence>
<name>A0A1Y0ISA6_9BACL</name>
<proteinExistence type="predicted"/>
<sequence length="142" mass="16505">MTVRGQLEEQVLLKLEEAERYLKAMREERLDVDDPRFQEWQRGVGLLLWFAFGELSPHTRTWQRVHAADATAHVYYSRLSGCLHRARKRVAQSGLPNPLLSAPEGVLLPAFSINRSYWRDGIAEQARWRLFFAAERDARGKL</sequence>
<dbReference type="OrthoDB" id="9021352at2"/>
<evidence type="ECO:0000313" key="1">
    <source>
        <dbReference type="EMBL" id="ARU62253.1"/>
    </source>
</evidence>
<organism evidence="1 2">
    <name type="scientific">Tumebacillus avium</name>
    <dbReference type="NCBI Taxonomy" id="1903704"/>
    <lineage>
        <taxon>Bacteria</taxon>
        <taxon>Bacillati</taxon>
        <taxon>Bacillota</taxon>
        <taxon>Bacilli</taxon>
        <taxon>Bacillales</taxon>
        <taxon>Alicyclobacillaceae</taxon>
        <taxon>Tumebacillus</taxon>
    </lineage>
</organism>
<dbReference type="KEGG" id="tum:CBW65_15480"/>